<keyword evidence="4" id="KW-0812">Transmembrane</keyword>
<proteinExistence type="inferred from homology"/>
<keyword evidence="6" id="KW-1133">Transmembrane helix</keyword>
<comment type="similarity">
    <text evidence="2 9">Belongs to the mitochondrial pyruvate carrier (MPC) (TC 2.A.105) family.</text>
</comment>
<keyword evidence="10" id="KW-0670">Pyruvate</keyword>
<evidence type="ECO:0000313" key="11">
    <source>
        <dbReference type="Proteomes" id="UP000664203"/>
    </source>
</evidence>
<comment type="caution">
    <text evidence="10">The sequence shown here is derived from an EMBL/GenBank/DDBJ whole genome shotgun (WGS) entry which is preliminary data.</text>
</comment>
<evidence type="ECO:0000256" key="5">
    <source>
        <dbReference type="ARBA" id="ARBA00022792"/>
    </source>
</evidence>
<dbReference type="OrthoDB" id="1697690at2759"/>
<dbReference type="InterPro" id="IPR005336">
    <property type="entry name" value="MPC"/>
</dbReference>
<evidence type="ECO:0000256" key="8">
    <source>
        <dbReference type="ARBA" id="ARBA00023136"/>
    </source>
</evidence>
<keyword evidence="3 9" id="KW-0813">Transport</keyword>
<evidence type="ECO:0000256" key="6">
    <source>
        <dbReference type="ARBA" id="ARBA00022989"/>
    </source>
</evidence>
<keyword evidence="7 9" id="KW-0496">Mitochondrion</keyword>
<evidence type="ECO:0000313" key="10">
    <source>
        <dbReference type="EMBL" id="CAF9924800.1"/>
    </source>
</evidence>
<dbReference type="PANTHER" id="PTHR14154">
    <property type="entry name" value="UPF0041 BRAIN PROTEIN 44-RELATED"/>
    <property type="match status" value="1"/>
</dbReference>
<dbReference type="EMBL" id="CAJPDR010000195">
    <property type="protein sequence ID" value="CAF9924800.1"/>
    <property type="molecule type" value="Genomic_DNA"/>
</dbReference>
<dbReference type="Pfam" id="PF03650">
    <property type="entry name" value="MPC"/>
    <property type="match status" value="1"/>
</dbReference>
<accession>A0A8H3IRK6</accession>
<evidence type="ECO:0000256" key="7">
    <source>
        <dbReference type="ARBA" id="ARBA00023128"/>
    </source>
</evidence>
<dbReference type="GO" id="GO:0006850">
    <property type="term" value="P:pyruvate import into mitochondria"/>
    <property type="evidence" value="ECO:0007669"/>
    <property type="project" value="InterPro"/>
</dbReference>
<evidence type="ECO:0000256" key="9">
    <source>
        <dbReference type="RuleBase" id="RU363100"/>
    </source>
</evidence>
<keyword evidence="11" id="KW-1185">Reference proteome</keyword>
<evidence type="ECO:0000256" key="4">
    <source>
        <dbReference type="ARBA" id="ARBA00022692"/>
    </source>
</evidence>
<keyword evidence="8" id="KW-0472">Membrane</keyword>
<comment type="subcellular location">
    <subcellularLocation>
        <location evidence="1 9">Mitochondrion inner membrane</location>
        <topology evidence="1 9">Multi-pass membrane protein</topology>
    </subcellularLocation>
</comment>
<evidence type="ECO:0000256" key="3">
    <source>
        <dbReference type="ARBA" id="ARBA00022448"/>
    </source>
</evidence>
<reference evidence="10" key="1">
    <citation type="submission" date="2021-03" db="EMBL/GenBank/DDBJ databases">
        <authorList>
            <person name="Tagirdzhanova G."/>
        </authorList>
    </citation>
    <scope>NUCLEOTIDE SEQUENCE</scope>
</reference>
<gene>
    <name evidence="10" type="primary">MPC1</name>
    <name evidence="10" type="ORF">ALECFALPRED_002834</name>
</gene>
<comment type="function">
    <text evidence="9">Mediates the uptake of pyruvate into mitochondria.</text>
</comment>
<name>A0A8H3IRK6_9LECA</name>
<keyword evidence="5 9" id="KW-0999">Mitochondrion inner membrane</keyword>
<dbReference type="Proteomes" id="UP000664203">
    <property type="component" value="Unassembled WGS sequence"/>
</dbReference>
<evidence type="ECO:0000256" key="1">
    <source>
        <dbReference type="ARBA" id="ARBA00004448"/>
    </source>
</evidence>
<protein>
    <recommendedName>
        <fullName evidence="9">Mitochondrial pyruvate carrier</fullName>
    </recommendedName>
</protein>
<organism evidence="10 11">
    <name type="scientific">Alectoria fallacina</name>
    <dbReference type="NCBI Taxonomy" id="1903189"/>
    <lineage>
        <taxon>Eukaryota</taxon>
        <taxon>Fungi</taxon>
        <taxon>Dikarya</taxon>
        <taxon>Ascomycota</taxon>
        <taxon>Pezizomycotina</taxon>
        <taxon>Lecanoromycetes</taxon>
        <taxon>OSLEUM clade</taxon>
        <taxon>Lecanoromycetidae</taxon>
        <taxon>Lecanorales</taxon>
        <taxon>Lecanorineae</taxon>
        <taxon>Parmeliaceae</taxon>
        <taxon>Alectoria</taxon>
    </lineage>
</organism>
<dbReference type="AlphaFoldDB" id="A0A8H3IRK6"/>
<dbReference type="GO" id="GO:0005743">
    <property type="term" value="C:mitochondrial inner membrane"/>
    <property type="evidence" value="ECO:0007669"/>
    <property type="project" value="UniProtKB-SubCell"/>
</dbReference>
<evidence type="ECO:0000256" key="2">
    <source>
        <dbReference type="ARBA" id="ARBA00006416"/>
    </source>
</evidence>
<sequence length="156" mass="16927">MAAAISALNAKIRSQPVLNYVCSTHFWGPVSNFGIPIAAVMDTQKDPEIISGRMTGALIVYSGTFMRYALAVQPKNYLLFGCHFVNFGAQLTQGYRYVQYWNYGGREASLEAKAKTEANRIAQDGKSMAGDAKAGAEGIIGDVKQKAGELKQKVVK</sequence>